<keyword evidence="7 12" id="KW-1133">Transmembrane helix</keyword>
<feature type="signal peptide" evidence="13">
    <location>
        <begin position="1"/>
        <end position="17"/>
    </location>
</feature>
<dbReference type="GO" id="GO:0042834">
    <property type="term" value="F:peptidoglycan binding"/>
    <property type="evidence" value="ECO:0007669"/>
    <property type="project" value="InterPro"/>
</dbReference>
<organism evidence="16 17">
    <name type="scientific">Sulfurimonas lithotrophica</name>
    <dbReference type="NCBI Taxonomy" id="2590022"/>
    <lineage>
        <taxon>Bacteria</taxon>
        <taxon>Pseudomonadati</taxon>
        <taxon>Campylobacterota</taxon>
        <taxon>Epsilonproteobacteria</taxon>
        <taxon>Campylobacterales</taxon>
        <taxon>Sulfurimonadaceae</taxon>
        <taxon>Sulfurimonas</taxon>
    </lineage>
</organism>
<sequence length="538" mass="62277">MKYILLISILLTTFLSAKNQIVIGTFSKKQSAYNIKNELNETINKDLDFKTFLEENNIKSVVKKDGKYFIVTLEPFTDKKIQTSALNTIKQTKFEDAYILKISPEVEAITVEPKKVKQQDIVKKDQSVIVEEVTPALIKALDVEKKSLTQKENKKVEVEEKQQKKLYKPVSQPQVAQENFVQTYLIEIIAFIAILILLVIYIFIIRNRHKKEFIDKELYKEFQEQETLEDIVIEDDFDDLKEEQNIIQEEPVYELPEDSQIMEEVPQLRYPTSSVKKQEVPKHNKISKESFKEFEGIRIIIAEDNLINQKVVKGLLAESGIELKVVDDGQEVINHLEEDDAYSIILMDVHMPNMDGFEATKIIRSNPKYSHITVIALSGDIAADDIAKMREVGMQENLEKPLKMDSLYDILYAYSHKNEKQAQTKLSKKELDAETGLEVCGGDESFYKEILNDFLKNYENSTQKIQESLNNKDLESVHRLLIDVSGVIANIGAKNTQELLKELMQSLQNPEDEQYQKIFEEYSKHFEVLQQEIRDYIS</sequence>
<dbReference type="InterPro" id="IPR036641">
    <property type="entry name" value="HPT_dom_sf"/>
</dbReference>
<feature type="chain" id="PRO_5025066101" evidence="13">
    <location>
        <begin position="18"/>
        <end position="538"/>
    </location>
</feature>
<dbReference type="Pfam" id="PF00072">
    <property type="entry name" value="Response_reg"/>
    <property type="match status" value="1"/>
</dbReference>
<name>A0A5P8P1S4_9BACT</name>
<dbReference type="GO" id="GO:0005886">
    <property type="term" value="C:plasma membrane"/>
    <property type="evidence" value="ECO:0007669"/>
    <property type="project" value="UniProtKB-SubCell"/>
</dbReference>
<dbReference type="Gene3D" id="3.30.70.1070">
    <property type="entry name" value="Sporulation related repeat"/>
    <property type="match status" value="1"/>
</dbReference>
<evidence type="ECO:0000256" key="6">
    <source>
        <dbReference type="ARBA" id="ARBA00022840"/>
    </source>
</evidence>
<feature type="domain" description="HPt" evidence="15">
    <location>
        <begin position="443"/>
        <end position="536"/>
    </location>
</feature>
<keyword evidence="13" id="KW-0732">Signal</keyword>
<evidence type="ECO:0000256" key="2">
    <source>
        <dbReference type="ARBA" id="ARBA00022475"/>
    </source>
</evidence>
<dbReference type="KEGG" id="sulg:FJR48_07650"/>
<dbReference type="PANTHER" id="PTHR45339:SF1">
    <property type="entry name" value="HYBRID SIGNAL TRANSDUCTION HISTIDINE KINASE J"/>
    <property type="match status" value="1"/>
</dbReference>
<keyword evidence="8" id="KW-0902">Two-component regulatory system</keyword>
<evidence type="ECO:0000313" key="16">
    <source>
        <dbReference type="EMBL" id="QFR49615.1"/>
    </source>
</evidence>
<dbReference type="PROSITE" id="PS50894">
    <property type="entry name" value="HPT"/>
    <property type="match status" value="1"/>
</dbReference>
<dbReference type="SMART" id="SM00448">
    <property type="entry name" value="REC"/>
    <property type="match status" value="1"/>
</dbReference>
<dbReference type="InterPro" id="IPR036680">
    <property type="entry name" value="SPOR-like_sf"/>
</dbReference>
<protein>
    <submittedName>
        <fullName evidence="16">Response regulator</fullName>
    </submittedName>
</protein>
<evidence type="ECO:0000259" key="14">
    <source>
        <dbReference type="PROSITE" id="PS50110"/>
    </source>
</evidence>
<dbReference type="GO" id="GO:0000160">
    <property type="term" value="P:phosphorelay signal transduction system"/>
    <property type="evidence" value="ECO:0007669"/>
    <property type="project" value="UniProtKB-KW"/>
</dbReference>
<feature type="transmembrane region" description="Helical" evidence="12">
    <location>
        <begin position="184"/>
        <end position="204"/>
    </location>
</feature>
<feature type="domain" description="Response regulatory" evidence="14">
    <location>
        <begin position="298"/>
        <end position="415"/>
    </location>
</feature>
<dbReference type="SUPFAM" id="SSF110997">
    <property type="entry name" value="Sporulation related repeat"/>
    <property type="match status" value="1"/>
</dbReference>
<evidence type="ECO:0000256" key="10">
    <source>
        <dbReference type="PROSITE-ProRule" id="PRU00110"/>
    </source>
</evidence>
<dbReference type="CDD" id="cd17546">
    <property type="entry name" value="REC_hyHK_CKI1_RcsC-like"/>
    <property type="match status" value="1"/>
</dbReference>
<keyword evidence="17" id="KW-1185">Reference proteome</keyword>
<evidence type="ECO:0000256" key="8">
    <source>
        <dbReference type="ARBA" id="ARBA00023012"/>
    </source>
</evidence>
<comment type="subcellular location">
    <subcellularLocation>
        <location evidence="1">Cell membrane</location>
        <topology evidence="1">Multi-pass membrane protein</topology>
    </subcellularLocation>
</comment>
<dbReference type="SUPFAM" id="SSF52172">
    <property type="entry name" value="CheY-like"/>
    <property type="match status" value="1"/>
</dbReference>
<keyword evidence="2" id="KW-1003">Cell membrane</keyword>
<dbReference type="GO" id="GO:0005524">
    <property type="term" value="F:ATP binding"/>
    <property type="evidence" value="ECO:0007669"/>
    <property type="project" value="UniProtKB-KW"/>
</dbReference>
<evidence type="ECO:0000256" key="1">
    <source>
        <dbReference type="ARBA" id="ARBA00004651"/>
    </source>
</evidence>
<accession>A0A5P8P1S4</accession>
<evidence type="ECO:0000256" key="7">
    <source>
        <dbReference type="ARBA" id="ARBA00022989"/>
    </source>
</evidence>
<keyword evidence="4 12" id="KW-0812">Transmembrane</keyword>
<dbReference type="PROSITE" id="PS50110">
    <property type="entry name" value="RESPONSE_REGULATORY"/>
    <property type="match status" value="1"/>
</dbReference>
<proteinExistence type="predicted"/>
<comment type="caution">
    <text evidence="10">Lacks conserved residue(s) required for the propagation of feature annotation.</text>
</comment>
<keyword evidence="6" id="KW-0067">ATP-binding</keyword>
<gene>
    <name evidence="16" type="ORF">FJR48_07650</name>
</gene>
<evidence type="ECO:0000256" key="11">
    <source>
        <dbReference type="PROSITE-ProRule" id="PRU00169"/>
    </source>
</evidence>
<keyword evidence="5" id="KW-0547">Nucleotide-binding</keyword>
<dbReference type="InterPro" id="IPR001789">
    <property type="entry name" value="Sig_transdc_resp-reg_receiver"/>
</dbReference>
<reference evidence="16 17" key="1">
    <citation type="submission" date="2019-09" db="EMBL/GenBank/DDBJ databases">
        <title>Sulfurimonas gotlandica sp. nov., a chemoautotrophic and psychrotolerant epsilonproteobacterium isolated from a pelagic redoxcline, and an emended description of the genus Sulfurimonas.</title>
        <authorList>
            <person name="Wang S."/>
            <person name="Jiang L."/>
            <person name="Shao S."/>
        </authorList>
    </citation>
    <scope>NUCLEOTIDE SEQUENCE [LARGE SCALE GENOMIC DNA]</scope>
    <source>
        <strain evidence="16 17">GYSZ_1</strain>
    </source>
</reference>
<evidence type="ECO:0000256" key="12">
    <source>
        <dbReference type="SAM" id="Phobius"/>
    </source>
</evidence>
<dbReference type="Gene3D" id="3.40.50.2300">
    <property type="match status" value="1"/>
</dbReference>
<evidence type="ECO:0000256" key="13">
    <source>
        <dbReference type="SAM" id="SignalP"/>
    </source>
</evidence>
<evidence type="ECO:0000313" key="17">
    <source>
        <dbReference type="Proteomes" id="UP000326944"/>
    </source>
</evidence>
<keyword evidence="9 12" id="KW-0472">Membrane</keyword>
<dbReference type="InterPro" id="IPR008207">
    <property type="entry name" value="Sig_transdc_His_kin_Hpt_dom"/>
</dbReference>
<dbReference type="SUPFAM" id="SSF47226">
    <property type="entry name" value="Histidine-containing phosphotransfer domain, HPT domain"/>
    <property type="match status" value="1"/>
</dbReference>
<feature type="modified residue" description="4-aspartylphosphate" evidence="11">
    <location>
        <position position="348"/>
    </location>
</feature>
<dbReference type="InterPro" id="IPR011006">
    <property type="entry name" value="CheY-like_superfamily"/>
</dbReference>
<evidence type="ECO:0000256" key="5">
    <source>
        <dbReference type="ARBA" id="ARBA00022741"/>
    </source>
</evidence>
<keyword evidence="3 11" id="KW-0597">Phosphoprotein</keyword>
<evidence type="ECO:0000256" key="3">
    <source>
        <dbReference type="ARBA" id="ARBA00022553"/>
    </source>
</evidence>
<dbReference type="Gene3D" id="1.20.120.160">
    <property type="entry name" value="HPT domain"/>
    <property type="match status" value="1"/>
</dbReference>
<dbReference type="Proteomes" id="UP000326944">
    <property type="component" value="Chromosome"/>
</dbReference>
<evidence type="ECO:0000259" key="15">
    <source>
        <dbReference type="PROSITE" id="PS50894"/>
    </source>
</evidence>
<evidence type="ECO:0000256" key="9">
    <source>
        <dbReference type="ARBA" id="ARBA00023136"/>
    </source>
</evidence>
<dbReference type="RefSeq" id="WP_152307562.1">
    <property type="nucleotide sequence ID" value="NZ_CP043617.1"/>
</dbReference>
<evidence type="ECO:0000256" key="4">
    <source>
        <dbReference type="ARBA" id="ARBA00022692"/>
    </source>
</evidence>
<dbReference type="EMBL" id="CP043617">
    <property type="protein sequence ID" value="QFR49615.1"/>
    <property type="molecule type" value="Genomic_DNA"/>
</dbReference>
<dbReference type="PANTHER" id="PTHR45339">
    <property type="entry name" value="HYBRID SIGNAL TRANSDUCTION HISTIDINE KINASE J"/>
    <property type="match status" value="1"/>
</dbReference>
<dbReference type="GO" id="GO:0004672">
    <property type="term" value="F:protein kinase activity"/>
    <property type="evidence" value="ECO:0007669"/>
    <property type="project" value="UniProtKB-ARBA"/>
</dbReference>
<dbReference type="AlphaFoldDB" id="A0A5P8P1S4"/>
<dbReference type="OrthoDB" id="9816343at2"/>